<keyword evidence="3" id="KW-1185">Reference proteome</keyword>
<feature type="compositionally biased region" description="Basic and acidic residues" evidence="1">
    <location>
        <begin position="145"/>
        <end position="162"/>
    </location>
</feature>
<feature type="region of interest" description="Disordered" evidence="1">
    <location>
        <begin position="225"/>
        <end position="253"/>
    </location>
</feature>
<feature type="region of interest" description="Disordered" evidence="1">
    <location>
        <begin position="142"/>
        <end position="204"/>
    </location>
</feature>
<dbReference type="EMBL" id="JASCZI010063986">
    <property type="protein sequence ID" value="MED6141525.1"/>
    <property type="molecule type" value="Genomic_DNA"/>
</dbReference>
<protein>
    <submittedName>
        <fullName evidence="2">Uncharacterized protein</fullName>
    </submittedName>
</protein>
<feature type="compositionally biased region" description="Polar residues" evidence="1">
    <location>
        <begin position="172"/>
        <end position="191"/>
    </location>
</feature>
<organism evidence="2 3">
    <name type="scientific">Stylosanthes scabra</name>
    <dbReference type="NCBI Taxonomy" id="79078"/>
    <lineage>
        <taxon>Eukaryota</taxon>
        <taxon>Viridiplantae</taxon>
        <taxon>Streptophyta</taxon>
        <taxon>Embryophyta</taxon>
        <taxon>Tracheophyta</taxon>
        <taxon>Spermatophyta</taxon>
        <taxon>Magnoliopsida</taxon>
        <taxon>eudicotyledons</taxon>
        <taxon>Gunneridae</taxon>
        <taxon>Pentapetalae</taxon>
        <taxon>rosids</taxon>
        <taxon>fabids</taxon>
        <taxon>Fabales</taxon>
        <taxon>Fabaceae</taxon>
        <taxon>Papilionoideae</taxon>
        <taxon>50 kb inversion clade</taxon>
        <taxon>dalbergioids sensu lato</taxon>
        <taxon>Dalbergieae</taxon>
        <taxon>Pterocarpus clade</taxon>
        <taxon>Stylosanthes</taxon>
    </lineage>
</organism>
<feature type="region of interest" description="Disordered" evidence="1">
    <location>
        <begin position="306"/>
        <end position="331"/>
    </location>
</feature>
<name>A0ABU6SYR1_9FABA</name>
<proteinExistence type="predicted"/>
<comment type="caution">
    <text evidence="2">The sequence shown here is derived from an EMBL/GenBank/DDBJ whole genome shotgun (WGS) entry which is preliminary data.</text>
</comment>
<sequence length="443" mass="49057">LSPNDKALIDASSGGYLLVKTPEEARELIENIADASQHFRTRATASSSKGVFGVTPNESPDLAKAMGDIASVLKDIRDEDEEEEFLKMLEEISMKDDVGFEESEGIIELGDGKQEDMPRVTNLSIPPSNDLVISLPSMEDTFDSIPEKLSDPGPSKPEKFIEGKASQDGVLNATTTLSTHSKENASVSSEGLSHHPPPSKHQPSSITIVLLRRATTIVLLHPTLFHHHRRQTTSKAPPPTNHHHHQPSDTPSSITTIFILLRNRRTTFNHHSPPKPLPLFGQTRSFIIHHFHGRFFSLSLRSRTADLHPNRSPPNHHHHQPPPNPPPSKHLRSFIIFHQTAVLRNRATIGASSSSLTHQAAPFLKLLLLLTELTAEALQPLPPSSPSTFGHPPLNKQHLEALSSSLTHHHRTTITTEPPFHVFQVMTPSSVSFLWHELQKQGK</sequence>
<evidence type="ECO:0000313" key="2">
    <source>
        <dbReference type="EMBL" id="MED6141525.1"/>
    </source>
</evidence>
<gene>
    <name evidence="2" type="ORF">PIB30_104302</name>
</gene>
<dbReference type="Proteomes" id="UP001341840">
    <property type="component" value="Unassembled WGS sequence"/>
</dbReference>
<reference evidence="2 3" key="1">
    <citation type="journal article" date="2023" name="Plants (Basel)">
        <title>Bridging the Gap: Combining Genomics and Transcriptomics Approaches to Understand Stylosanthes scabra, an Orphan Legume from the Brazilian Caatinga.</title>
        <authorList>
            <person name="Ferreira-Neto J.R.C."/>
            <person name="da Silva M.D."/>
            <person name="Binneck E."/>
            <person name="de Melo N.F."/>
            <person name="da Silva R.H."/>
            <person name="de Melo A.L.T.M."/>
            <person name="Pandolfi V."/>
            <person name="Bustamante F.O."/>
            <person name="Brasileiro-Vidal A.C."/>
            <person name="Benko-Iseppon A.M."/>
        </authorList>
    </citation>
    <scope>NUCLEOTIDE SEQUENCE [LARGE SCALE GENOMIC DNA]</scope>
    <source>
        <tissue evidence="2">Leaves</tissue>
    </source>
</reference>
<evidence type="ECO:0000256" key="1">
    <source>
        <dbReference type="SAM" id="MobiDB-lite"/>
    </source>
</evidence>
<feature type="non-terminal residue" evidence="2">
    <location>
        <position position="1"/>
    </location>
</feature>
<accession>A0ABU6SYR1</accession>
<evidence type="ECO:0000313" key="3">
    <source>
        <dbReference type="Proteomes" id="UP001341840"/>
    </source>
</evidence>